<dbReference type="EMBL" id="CM001883">
    <property type="protein sequence ID" value="EOY11092.1"/>
    <property type="molecule type" value="Genomic_DNA"/>
</dbReference>
<dbReference type="InParanoid" id="A0A061F330"/>
<protein>
    <submittedName>
        <fullName evidence="1">Uncharacterized protein</fullName>
    </submittedName>
</protein>
<gene>
    <name evidence="1" type="ORF">TCM_026366</name>
</gene>
<keyword evidence="2" id="KW-1185">Reference proteome</keyword>
<dbReference type="AlphaFoldDB" id="A0A061F330"/>
<name>A0A061F330_THECC</name>
<evidence type="ECO:0000313" key="2">
    <source>
        <dbReference type="Proteomes" id="UP000026915"/>
    </source>
</evidence>
<dbReference type="Gramene" id="EOY11092">
    <property type="protein sequence ID" value="EOY11092"/>
    <property type="gene ID" value="TCM_026366"/>
</dbReference>
<sequence length="73" mass="8623">MFAESRQVSFFFSEEIATYVYRICYIKNFLKVMLCAEQTVERLTVIIMRSLQLRSEVHSIDVETAGVYTRMMV</sequence>
<reference evidence="1 2" key="1">
    <citation type="journal article" date="2013" name="Genome Biol.">
        <title>The genome sequence of the most widely cultivated cacao type and its use to identify candidate genes regulating pod color.</title>
        <authorList>
            <person name="Motamayor J.C."/>
            <person name="Mockaitis K."/>
            <person name="Schmutz J."/>
            <person name="Haiminen N."/>
            <person name="Iii D.L."/>
            <person name="Cornejo O."/>
            <person name="Findley S.D."/>
            <person name="Zheng P."/>
            <person name="Utro F."/>
            <person name="Royaert S."/>
            <person name="Saski C."/>
            <person name="Jenkins J."/>
            <person name="Podicheti R."/>
            <person name="Zhao M."/>
            <person name="Scheffler B.E."/>
            <person name="Stack J.C."/>
            <person name="Feltus F.A."/>
            <person name="Mustiga G.M."/>
            <person name="Amores F."/>
            <person name="Phillips W."/>
            <person name="Marelli J.P."/>
            <person name="May G.D."/>
            <person name="Shapiro H."/>
            <person name="Ma J."/>
            <person name="Bustamante C.D."/>
            <person name="Schnell R.J."/>
            <person name="Main D."/>
            <person name="Gilbert D."/>
            <person name="Parida L."/>
            <person name="Kuhn D.N."/>
        </authorList>
    </citation>
    <scope>NUCLEOTIDE SEQUENCE [LARGE SCALE GENOMIC DNA]</scope>
    <source>
        <strain evidence="2">cv. Matina 1-6</strain>
    </source>
</reference>
<accession>A0A061F330</accession>
<dbReference type="Proteomes" id="UP000026915">
    <property type="component" value="Chromosome 5"/>
</dbReference>
<dbReference type="HOGENOM" id="CLU_2709842_0_0_1"/>
<proteinExistence type="predicted"/>
<organism evidence="1 2">
    <name type="scientific">Theobroma cacao</name>
    <name type="common">Cacao</name>
    <name type="synonym">Cocoa</name>
    <dbReference type="NCBI Taxonomy" id="3641"/>
    <lineage>
        <taxon>Eukaryota</taxon>
        <taxon>Viridiplantae</taxon>
        <taxon>Streptophyta</taxon>
        <taxon>Embryophyta</taxon>
        <taxon>Tracheophyta</taxon>
        <taxon>Spermatophyta</taxon>
        <taxon>Magnoliopsida</taxon>
        <taxon>eudicotyledons</taxon>
        <taxon>Gunneridae</taxon>
        <taxon>Pentapetalae</taxon>
        <taxon>rosids</taxon>
        <taxon>malvids</taxon>
        <taxon>Malvales</taxon>
        <taxon>Malvaceae</taxon>
        <taxon>Byttnerioideae</taxon>
        <taxon>Theobroma</taxon>
    </lineage>
</organism>
<evidence type="ECO:0000313" key="1">
    <source>
        <dbReference type="EMBL" id="EOY11092.1"/>
    </source>
</evidence>